<keyword evidence="2" id="KW-0472">Membrane</keyword>
<evidence type="ECO:0000256" key="1">
    <source>
        <dbReference type="SAM" id="MobiDB-lite"/>
    </source>
</evidence>
<evidence type="ECO:0000259" key="4">
    <source>
        <dbReference type="Pfam" id="PF01345"/>
    </source>
</evidence>
<dbReference type="InterPro" id="IPR013783">
    <property type="entry name" value="Ig-like_fold"/>
</dbReference>
<keyword evidence="3" id="KW-0732">Signal</keyword>
<evidence type="ECO:0000256" key="3">
    <source>
        <dbReference type="SAM" id="SignalP"/>
    </source>
</evidence>
<dbReference type="InterPro" id="IPR001434">
    <property type="entry name" value="OmcB-like_DUF11"/>
</dbReference>
<feature type="domain" description="DUF11" evidence="4">
    <location>
        <begin position="177"/>
        <end position="293"/>
    </location>
</feature>
<feature type="compositionally biased region" description="Low complexity" evidence="1">
    <location>
        <begin position="298"/>
        <end position="330"/>
    </location>
</feature>
<organism evidence="5 6">
    <name type="scientific">Streptomyces roseoviridis</name>
    <dbReference type="NCBI Taxonomy" id="67361"/>
    <lineage>
        <taxon>Bacteria</taxon>
        <taxon>Bacillati</taxon>
        <taxon>Actinomycetota</taxon>
        <taxon>Actinomycetes</taxon>
        <taxon>Kitasatosporales</taxon>
        <taxon>Streptomycetaceae</taxon>
        <taxon>Streptomyces</taxon>
    </lineage>
</organism>
<evidence type="ECO:0000313" key="6">
    <source>
        <dbReference type="Proteomes" id="UP001589716"/>
    </source>
</evidence>
<name>A0ABV5QJS1_9ACTN</name>
<keyword evidence="6" id="KW-1185">Reference proteome</keyword>
<proteinExistence type="predicted"/>
<dbReference type="Gene3D" id="2.60.40.10">
    <property type="entry name" value="Immunoglobulins"/>
    <property type="match status" value="1"/>
</dbReference>
<evidence type="ECO:0000256" key="2">
    <source>
        <dbReference type="SAM" id="Phobius"/>
    </source>
</evidence>
<keyword evidence="2" id="KW-1133">Transmembrane helix</keyword>
<accession>A0ABV5QJS1</accession>
<gene>
    <name evidence="5" type="ORF">ACFFTP_04250</name>
</gene>
<feature type="transmembrane region" description="Helical" evidence="2">
    <location>
        <begin position="353"/>
        <end position="372"/>
    </location>
</feature>
<comment type="caution">
    <text evidence="5">The sequence shown here is derived from an EMBL/GenBank/DDBJ whole genome shotgun (WGS) entry which is preliminary data.</text>
</comment>
<dbReference type="Proteomes" id="UP001589716">
    <property type="component" value="Unassembled WGS sequence"/>
</dbReference>
<sequence length="384" mass="38643">MRGKTAAVTSTAALLLTVPVAAVQAEPTAPATTTPAPAAPAADHAAATVDLAASLVAAPASVAPGGFFKLRVGGKIVSGSVDQLNVTVTLPAGVTYAESDSAIACRPGADRRSFTCPAQPPMPSGSLGLPVTLRVDEDVAVGTDLNVTGTVTPVGATDDEPANDTATTTVRTAPGADLDVTWKPGSASLRTGEVRTAELVVTNNGPGPAPAVVIAVHVGYDHPVSTSDKRCWWDPGTAVCEEYTALAPGRSVTFPFTFTYDRAAAGTTYKVSASLYADTAKDSVRENNQDEIAVTYLAGGKPKPTDGPTTKPTSTPTARPTAPASTTSAPQSSHTGRGTGGDLADTGSGPLPALAGTAAALAAAGGVLFVRARRRAGNGIRRRH</sequence>
<dbReference type="EMBL" id="JBHMCT010000005">
    <property type="protein sequence ID" value="MFB9553408.1"/>
    <property type="molecule type" value="Genomic_DNA"/>
</dbReference>
<evidence type="ECO:0000313" key="5">
    <source>
        <dbReference type="EMBL" id="MFB9553408.1"/>
    </source>
</evidence>
<feature type="region of interest" description="Disordered" evidence="1">
    <location>
        <begin position="296"/>
        <end position="349"/>
    </location>
</feature>
<dbReference type="RefSeq" id="WP_345486481.1">
    <property type="nucleotide sequence ID" value="NZ_BAAAWU010000001.1"/>
</dbReference>
<protein>
    <recommendedName>
        <fullName evidence="4">DUF11 domain-containing protein</fullName>
    </recommendedName>
</protein>
<keyword evidence="2" id="KW-0812">Transmembrane</keyword>
<dbReference type="Pfam" id="PF01345">
    <property type="entry name" value="DUF11"/>
    <property type="match status" value="1"/>
</dbReference>
<feature type="chain" id="PRO_5045612142" description="DUF11 domain-containing protein" evidence="3">
    <location>
        <begin position="26"/>
        <end position="384"/>
    </location>
</feature>
<feature type="signal peptide" evidence="3">
    <location>
        <begin position="1"/>
        <end position="25"/>
    </location>
</feature>
<reference evidence="5 6" key="1">
    <citation type="submission" date="2024-09" db="EMBL/GenBank/DDBJ databases">
        <authorList>
            <person name="Sun Q."/>
            <person name="Mori K."/>
        </authorList>
    </citation>
    <scope>NUCLEOTIDE SEQUENCE [LARGE SCALE GENOMIC DNA]</scope>
    <source>
        <strain evidence="5 6">JCM 4414</strain>
    </source>
</reference>